<gene>
    <name evidence="10" type="ORF">PMZ80_001516</name>
</gene>
<dbReference type="InterPro" id="IPR016187">
    <property type="entry name" value="CTDL_fold"/>
</dbReference>
<sequence length="844" mass="94869">MADRRDSGVAMYDIRGDKSEQSLLEMIKQGLTSEPKTMPTLLLYDEKGLKLFEDITYLDEYYLTNAEIDVLTRHADAVVEHVPAGARIVELGSGNMRKVNILLEALERAQKRVDYFALDLSYPELKRTFSELDTSRFQFVNFNAFHGTYDDGLAWLSKAEHKDKPNVVLSLGSSIGNFARPEAGQFLHGFSQALSAQDLVIIGLDATSDQERIFSAYNDSKGVTESFYRNGLDHANAIIGHEAFKQGEWAVKGEYVKEANKHQASYVALKDVTIENVNIKKGEALPFEHAHKFVDEESDHLWHEAGLVSKAVYLDSTGNHRLHILRPSAVRFETAPDSYAEFTVPSTNDWQQLWSAWDTVTRSMVPRDELMNKPIKLRNNLIFYLGHIPTFADIHFTKATGAQPTDPKYYSQIFERGIDPDVDDPTQCHAHSDIPDEWPALQEILDYQLKVRNRVIQSIQSGKASSNRKLARGLTLAYEHEGMHLETFLYMLLQSDRVLPPPGRPIPDFEALANASRVERSKNEWHTIPSSKVVIGGDDPENNEGPDRYYLWDNERPSRVVKIDQFEAQSRPISNGEYAKFLEATHQRQLPASWTGKIEEVNGTTTNGTNGTFSSSVNGTDQIASDYFLEGKAIRTVYGPVPLKFALDWPVMASYDELAAFARWAGGHIPNLEELKSIYQYVQTQELQAQKTHSSLVPAVNGHLSNDGVEETPPSSGSFPKAGSAASPHPNPTDLFIDLEGRNVGFKHWHPTPITAEGSRLRGQSDVGGLWEWTSSPFTAHDGFESMKLYPGYSADFFDDKHNVCLGGSWATVPRIAGRKSFVNWYQRNYPFVWCTARLVRDVA</sequence>
<dbReference type="InterPro" id="IPR019257">
    <property type="entry name" value="MeTrfase_dom"/>
</dbReference>
<evidence type="ECO:0000256" key="5">
    <source>
        <dbReference type="ARBA" id="ARBA00037882"/>
    </source>
</evidence>
<evidence type="ECO:0000259" key="8">
    <source>
        <dbReference type="Pfam" id="PF10017"/>
    </source>
</evidence>
<dbReference type="NCBIfam" id="TIGR03439">
    <property type="entry name" value="methyl_EasF"/>
    <property type="match status" value="1"/>
</dbReference>
<evidence type="ECO:0000256" key="1">
    <source>
        <dbReference type="ARBA" id="ARBA00022603"/>
    </source>
</evidence>
<dbReference type="PANTHER" id="PTHR43397:SF1">
    <property type="entry name" value="ERGOTHIONEINE BIOSYNTHESIS PROTEIN 1"/>
    <property type="match status" value="1"/>
</dbReference>
<evidence type="ECO:0000256" key="3">
    <source>
        <dbReference type="ARBA" id="ARBA00023002"/>
    </source>
</evidence>
<organism evidence="10 11">
    <name type="scientific">Knufia obscura</name>
    <dbReference type="NCBI Taxonomy" id="1635080"/>
    <lineage>
        <taxon>Eukaryota</taxon>
        <taxon>Fungi</taxon>
        <taxon>Dikarya</taxon>
        <taxon>Ascomycota</taxon>
        <taxon>Pezizomycotina</taxon>
        <taxon>Eurotiomycetes</taxon>
        <taxon>Chaetothyriomycetidae</taxon>
        <taxon>Chaetothyriales</taxon>
        <taxon>Trichomeriaceae</taxon>
        <taxon>Knufia</taxon>
    </lineage>
</organism>
<dbReference type="GeneID" id="89994965"/>
<dbReference type="Pfam" id="PF03781">
    <property type="entry name" value="FGE-sulfatase"/>
    <property type="match status" value="2"/>
</dbReference>
<dbReference type="Gene3D" id="3.40.50.150">
    <property type="entry name" value="Vaccinia Virus protein VP39"/>
    <property type="match status" value="1"/>
</dbReference>
<dbReference type="InterPro" id="IPR051128">
    <property type="entry name" value="EgtD_Methyltrsf_superfamily"/>
</dbReference>
<proteinExistence type="predicted"/>
<evidence type="ECO:0000313" key="10">
    <source>
        <dbReference type="EMBL" id="KAK5947366.1"/>
    </source>
</evidence>
<dbReference type="Pfam" id="PF10017">
    <property type="entry name" value="Methyltransf_33"/>
    <property type="match status" value="1"/>
</dbReference>
<evidence type="ECO:0000259" key="9">
    <source>
        <dbReference type="Pfam" id="PF12867"/>
    </source>
</evidence>
<dbReference type="Proteomes" id="UP001334248">
    <property type="component" value="Unassembled WGS sequence"/>
</dbReference>
<evidence type="ECO:0000256" key="2">
    <source>
        <dbReference type="ARBA" id="ARBA00022679"/>
    </source>
</evidence>
<feature type="domain" description="DinB-like" evidence="9">
    <location>
        <begin position="352"/>
        <end position="487"/>
    </location>
</feature>
<evidence type="ECO:0000256" key="4">
    <source>
        <dbReference type="ARBA" id="ARBA00023004"/>
    </source>
</evidence>
<dbReference type="InterPro" id="IPR029063">
    <property type="entry name" value="SAM-dependent_MTases_sf"/>
</dbReference>
<accession>A0ABR0S3C3</accession>
<keyword evidence="4" id="KW-0408">Iron</keyword>
<feature type="domain" description="Histidine-specific methyltransferase SAM-dependent" evidence="8">
    <location>
        <begin position="25"/>
        <end position="326"/>
    </location>
</feature>
<evidence type="ECO:0000313" key="11">
    <source>
        <dbReference type="Proteomes" id="UP001334248"/>
    </source>
</evidence>
<name>A0ABR0S3C3_9EURO</name>
<dbReference type="InterPro" id="IPR024775">
    <property type="entry name" value="DinB-like"/>
</dbReference>
<feature type="domain" description="Sulfatase-modifying factor enzyme-like" evidence="7">
    <location>
        <begin position="747"/>
        <end position="841"/>
    </location>
</feature>
<dbReference type="Pfam" id="PF12867">
    <property type="entry name" value="DinB_2"/>
    <property type="match status" value="1"/>
</dbReference>
<dbReference type="InterPro" id="IPR042095">
    <property type="entry name" value="SUMF_sf"/>
</dbReference>
<evidence type="ECO:0000256" key="6">
    <source>
        <dbReference type="SAM" id="MobiDB-lite"/>
    </source>
</evidence>
<keyword evidence="1" id="KW-0489">Methyltransferase</keyword>
<reference evidence="10 11" key="1">
    <citation type="journal article" date="2023" name="Res Sq">
        <title>Genomic and morphological characterization of Knufia obscura isolated from the Mars 2020 spacecraft assembly facility.</title>
        <authorList>
            <person name="Chander A.M."/>
            <person name="Teixeira M.M."/>
            <person name="Singh N.K."/>
            <person name="Williams M.P."/>
            <person name="Parker C.W."/>
            <person name="Leo P."/>
            <person name="Stajich J.E."/>
            <person name="Torok T."/>
            <person name="Tighe S."/>
            <person name="Mason C.E."/>
            <person name="Venkateswaran K."/>
        </authorList>
    </citation>
    <scope>NUCLEOTIDE SEQUENCE [LARGE SCALE GENOMIC DNA]</scope>
    <source>
        <strain evidence="10 11">CCFEE 5817</strain>
    </source>
</reference>
<dbReference type="Gene3D" id="3.90.1580.10">
    <property type="entry name" value="paralog of FGE (formylglycine-generating enzyme)"/>
    <property type="match status" value="1"/>
</dbReference>
<dbReference type="SUPFAM" id="SSF56436">
    <property type="entry name" value="C-type lectin-like"/>
    <property type="match status" value="1"/>
</dbReference>
<feature type="region of interest" description="Disordered" evidence="6">
    <location>
        <begin position="698"/>
        <end position="732"/>
    </location>
</feature>
<dbReference type="EMBL" id="JAVHJV010000001">
    <property type="protein sequence ID" value="KAK5947366.1"/>
    <property type="molecule type" value="Genomic_DNA"/>
</dbReference>
<comment type="pathway">
    <text evidence="5">Amino-acid biosynthesis; ergothioneine biosynthesis.</text>
</comment>
<dbReference type="InterPro" id="IPR005532">
    <property type="entry name" value="SUMF_dom"/>
</dbReference>
<dbReference type="RefSeq" id="XP_064735456.1">
    <property type="nucleotide sequence ID" value="XM_064869959.1"/>
</dbReference>
<feature type="domain" description="Sulfatase-modifying factor enzyme-like" evidence="7">
    <location>
        <begin position="548"/>
        <end position="676"/>
    </location>
</feature>
<comment type="caution">
    <text evidence="10">The sequence shown here is derived from an EMBL/GenBank/DDBJ whole genome shotgun (WGS) entry which is preliminary data.</text>
</comment>
<dbReference type="PANTHER" id="PTHR43397">
    <property type="entry name" value="ERGOTHIONEINE BIOSYNTHESIS PROTEIN 1"/>
    <property type="match status" value="1"/>
</dbReference>
<dbReference type="InterPro" id="IPR017805">
    <property type="entry name" value="SAM_MeTrfase_EasF-type_put"/>
</dbReference>
<keyword evidence="11" id="KW-1185">Reference proteome</keyword>
<keyword evidence="2" id="KW-0808">Transferase</keyword>
<keyword evidence="3" id="KW-0560">Oxidoreductase</keyword>
<protein>
    <submittedName>
        <fullName evidence="10">Uncharacterized protein</fullName>
    </submittedName>
</protein>
<evidence type="ECO:0000259" key="7">
    <source>
        <dbReference type="Pfam" id="PF03781"/>
    </source>
</evidence>